<dbReference type="Pfam" id="PF00076">
    <property type="entry name" value="RRM_1"/>
    <property type="match status" value="1"/>
</dbReference>
<dbReference type="InterPro" id="IPR012677">
    <property type="entry name" value="Nucleotide-bd_a/b_plait_sf"/>
</dbReference>
<organism evidence="13 14">
    <name type="scientific">Symbiodinium microadriaticum</name>
    <name type="common">Dinoflagellate</name>
    <name type="synonym">Zooxanthella microadriatica</name>
    <dbReference type="NCBI Taxonomy" id="2951"/>
    <lineage>
        <taxon>Eukaryota</taxon>
        <taxon>Sar</taxon>
        <taxon>Alveolata</taxon>
        <taxon>Dinophyceae</taxon>
        <taxon>Suessiales</taxon>
        <taxon>Symbiodiniaceae</taxon>
        <taxon>Symbiodinium</taxon>
    </lineage>
</organism>
<dbReference type="Pfam" id="PF00293">
    <property type="entry name" value="NUDIX"/>
    <property type="match status" value="1"/>
</dbReference>
<evidence type="ECO:0000313" key="14">
    <source>
        <dbReference type="Proteomes" id="UP000186817"/>
    </source>
</evidence>
<dbReference type="InterPro" id="IPR035979">
    <property type="entry name" value="RBD_domain_sf"/>
</dbReference>
<reference evidence="13 14" key="1">
    <citation type="submission" date="2016-02" db="EMBL/GenBank/DDBJ databases">
        <title>Genome analysis of coral dinoflagellate symbionts highlights evolutionary adaptations to a symbiotic lifestyle.</title>
        <authorList>
            <person name="Aranda M."/>
            <person name="Li Y."/>
            <person name="Liew Y.J."/>
            <person name="Baumgarten S."/>
            <person name="Simakov O."/>
            <person name="Wilson M."/>
            <person name="Piel J."/>
            <person name="Ashoor H."/>
            <person name="Bougouffa S."/>
            <person name="Bajic V.B."/>
            <person name="Ryu T."/>
            <person name="Ravasi T."/>
            <person name="Bayer T."/>
            <person name="Micklem G."/>
            <person name="Kim H."/>
            <person name="Bhak J."/>
            <person name="Lajeunesse T.C."/>
            <person name="Voolstra C.R."/>
        </authorList>
    </citation>
    <scope>NUCLEOTIDE SEQUENCE [LARGE SCALE GENOMIC DNA]</scope>
    <source>
        <strain evidence="13 14">CCMP2467</strain>
    </source>
</reference>
<dbReference type="GO" id="GO:0005829">
    <property type="term" value="C:cytosol"/>
    <property type="evidence" value="ECO:0007669"/>
    <property type="project" value="TreeGrafter"/>
</dbReference>
<comment type="caution">
    <text evidence="13">The sequence shown here is derived from an EMBL/GenBank/DDBJ whole genome shotgun (WGS) entry which is preliminary data.</text>
</comment>
<evidence type="ECO:0000256" key="9">
    <source>
        <dbReference type="ARBA" id="ARBA00023679"/>
    </source>
</evidence>
<evidence type="ECO:0000256" key="2">
    <source>
        <dbReference type="ARBA" id="ARBA00001947"/>
    </source>
</evidence>
<evidence type="ECO:0000256" key="4">
    <source>
        <dbReference type="ARBA" id="ARBA00012381"/>
    </source>
</evidence>
<protein>
    <recommendedName>
        <fullName evidence="4">NAD(+) diphosphatase</fullName>
        <ecNumber evidence="4">3.6.1.22</ecNumber>
    </recommendedName>
</protein>
<dbReference type="OrthoDB" id="10249612at2759"/>
<comment type="cofactor">
    <cofactor evidence="1">
        <name>Mg(2+)</name>
        <dbReference type="ChEBI" id="CHEBI:18420"/>
    </cofactor>
</comment>
<evidence type="ECO:0000259" key="12">
    <source>
        <dbReference type="PROSITE" id="PS51462"/>
    </source>
</evidence>
<evidence type="ECO:0000256" key="8">
    <source>
        <dbReference type="ARBA" id="ARBA00023027"/>
    </source>
</evidence>
<keyword evidence="14" id="KW-1185">Reference proteome</keyword>
<dbReference type="InterPro" id="IPR015797">
    <property type="entry name" value="NUDIX_hydrolase-like_dom_sf"/>
</dbReference>
<dbReference type="SUPFAM" id="SSF54928">
    <property type="entry name" value="RNA-binding domain, RBD"/>
    <property type="match status" value="1"/>
</dbReference>
<dbReference type="GO" id="GO:0003729">
    <property type="term" value="F:mRNA binding"/>
    <property type="evidence" value="ECO:0007669"/>
    <property type="project" value="InterPro"/>
</dbReference>
<dbReference type="InterPro" id="IPR020084">
    <property type="entry name" value="NUDIX_hydrolase_CS"/>
</dbReference>
<keyword evidence="5" id="KW-0479">Metal-binding</keyword>
<dbReference type="PANTHER" id="PTHR42904">
    <property type="entry name" value="NUDIX HYDROLASE, NUDC SUBFAMILY"/>
    <property type="match status" value="1"/>
</dbReference>
<dbReference type="EC" id="3.6.1.22" evidence="4"/>
<dbReference type="Proteomes" id="UP000186817">
    <property type="component" value="Unassembled WGS sequence"/>
</dbReference>
<gene>
    <name evidence="13" type="primary">NUDT12</name>
    <name evidence="13" type="ORF">AK812_SmicGene1577</name>
</gene>
<evidence type="ECO:0000313" key="13">
    <source>
        <dbReference type="EMBL" id="OLQ14279.1"/>
    </source>
</evidence>
<dbReference type="InterPro" id="IPR015376">
    <property type="entry name" value="Znr_NADH_PPase"/>
</dbReference>
<dbReference type="Gene3D" id="3.30.70.330">
    <property type="match status" value="1"/>
</dbReference>
<evidence type="ECO:0000256" key="5">
    <source>
        <dbReference type="ARBA" id="ARBA00022723"/>
    </source>
</evidence>
<evidence type="ECO:0000256" key="3">
    <source>
        <dbReference type="ARBA" id="ARBA00009595"/>
    </source>
</evidence>
<name>A0A1Q9F3U5_SYMMI</name>
<dbReference type="Pfam" id="PF09297">
    <property type="entry name" value="Zn_ribbon_NUD"/>
    <property type="match status" value="1"/>
</dbReference>
<keyword evidence="8" id="KW-0520">NAD</keyword>
<dbReference type="NCBIfam" id="NF001299">
    <property type="entry name" value="PRK00241.1"/>
    <property type="match status" value="1"/>
</dbReference>
<dbReference type="InterPro" id="IPR049734">
    <property type="entry name" value="NudC-like_C"/>
</dbReference>
<dbReference type="PROSITE" id="PS00893">
    <property type="entry name" value="NUDIX_BOX"/>
    <property type="match status" value="1"/>
</dbReference>
<keyword evidence="6" id="KW-0378">Hydrolase</keyword>
<dbReference type="InterPro" id="IPR050241">
    <property type="entry name" value="NAD-cap_RNA_hydrolase_NudC"/>
</dbReference>
<sequence length="455" mass="49857">MPRRALQRPLGGLFLAFLGLSFFDEAFVAKVFFNTSGRLERGSVSDSSESPGCLVPVYRGLCLLRKAPSSETLEPVLLPELPEIPGFEGQLLAFLGRPSSGPLLELQQRALRKDAGKGFWLLDLSASAEAPEGSLLGAEGEWSKLRSRSGPSVLDALAADDYAALLSTAVGLSEWHRSVPFCAKCGGRTAPFRAGSNRRCEACGARYRPRLDPSVIVLVTHKKRCLLGRKAVWPPGRYSTLAGFVEFGETLEECVVREVREESGVLVDPSSIRFVASQPWLFPRSLMMGFIAEASNPTVQVDADELEDVGWFDRATLQGALESLEEASDGTPASLNVPSRASLANTLMRTWLRDVEDETGAARSIEGWVVIVSGVHEEAQEDDIFEAFSEYGDIKNLHLNLDRRTGFVKGYAFIEYENKQEADAAIKAMDGNTLLDHKLDVSWAFAKPGSKKKRR</sequence>
<dbReference type="PROSITE" id="PS51462">
    <property type="entry name" value="NUDIX"/>
    <property type="match status" value="1"/>
</dbReference>
<dbReference type="Gene3D" id="3.90.79.20">
    <property type="match status" value="1"/>
</dbReference>
<dbReference type="CDD" id="cd12324">
    <property type="entry name" value="RRM_RBM8"/>
    <property type="match status" value="1"/>
</dbReference>
<keyword evidence="7" id="KW-0460">Magnesium</keyword>
<evidence type="ECO:0000259" key="11">
    <source>
        <dbReference type="PROSITE" id="PS50102"/>
    </source>
</evidence>
<feature type="domain" description="RRM" evidence="11">
    <location>
        <begin position="368"/>
        <end position="446"/>
    </location>
</feature>
<dbReference type="GO" id="GO:0019677">
    <property type="term" value="P:NAD+ catabolic process"/>
    <property type="evidence" value="ECO:0007669"/>
    <property type="project" value="TreeGrafter"/>
</dbReference>
<dbReference type="AlphaFoldDB" id="A0A1Q9F3U5"/>
<comment type="catalytic activity">
    <reaction evidence="9">
        <text>a 5'-end NAD(+)-phospho-ribonucleoside in mRNA + H2O = a 5'-end phospho-adenosine-phospho-ribonucleoside in mRNA + beta-nicotinamide D-ribonucleotide + 2 H(+)</text>
        <dbReference type="Rhea" id="RHEA:60876"/>
        <dbReference type="Rhea" id="RHEA-COMP:15698"/>
        <dbReference type="Rhea" id="RHEA-COMP:15719"/>
        <dbReference type="ChEBI" id="CHEBI:14649"/>
        <dbReference type="ChEBI" id="CHEBI:15377"/>
        <dbReference type="ChEBI" id="CHEBI:15378"/>
        <dbReference type="ChEBI" id="CHEBI:144029"/>
        <dbReference type="ChEBI" id="CHEBI:144051"/>
    </reaction>
    <physiologicalReaction direction="left-to-right" evidence="9">
        <dbReference type="Rhea" id="RHEA:60877"/>
    </physiologicalReaction>
</comment>
<keyword evidence="10" id="KW-0694">RNA-binding</keyword>
<evidence type="ECO:0000256" key="7">
    <source>
        <dbReference type="ARBA" id="ARBA00022842"/>
    </source>
</evidence>
<comment type="cofactor">
    <cofactor evidence="2">
        <name>Zn(2+)</name>
        <dbReference type="ChEBI" id="CHEBI:29105"/>
    </cofactor>
</comment>
<dbReference type="GO" id="GO:0006742">
    <property type="term" value="P:NADP+ catabolic process"/>
    <property type="evidence" value="ECO:0007669"/>
    <property type="project" value="TreeGrafter"/>
</dbReference>
<dbReference type="PANTHER" id="PTHR42904:SF6">
    <property type="entry name" value="NAD-CAPPED RNA HYDROLASE NUDT12"/>
    <property type="match status" value="1"/>
</dbReference>
<accession>A0A1Q9F3U5</accession>
<dbReference type="PROSITE" id="PS50102">
    <property type="entry name" value="RRM"/>
    <property type="match status" value="1"/>
</dbReference>
<comment type="similarity">
    <text evidence="3">Belongs to the Nudix hydrolase family. NudC subfamily.</text>
</comment>
<evidence type="ECO:0000256" key="6">
    <source>
        <dbReference type="ARBA" id="ARBA00022801"/>
    </source>
</evidence>
<feature type="domain" description="Nudix hydrolase" evidence="12">
    <location>
        <begin position="209"/>
        <end position="338"/>
    </location>
</feature>
<dbReference type="SUPFAM" id="SSF55811">
    <property type="entry name" value="Nudix"/>
    <property type="match status" value="1"/>
</dbReference>
<dbReference type="GO" id="GO:0046872">
    <property type="term" value="F:metal ion binding"/>
    <property type="evidence" value="ECO:0007669"/>
    <property type="project" value="UniProtKB-KW"/>
</dbReference>
<evidence type="ECO:0000256" key="10">
    <source>
        <dbReference type="PROSITE-ProRule" id="PRU00176"/>
    </source>
</evidence>
<dbReference type="SMART" id="SM00360">
    <property type="entry name" value="RRM"/>
    <property type="match status" value="1"/>
</dbReference>
<dbReference type="Gene3D" id="3.90.79.10">
    <property type="entry name" value="Nucleoside Triphosphate Pyrophosphohydrolase"/>
    <property type="match status" value="1"/>
</dbReference>
<dbReference type="GO" id="GO:0005777">
    <property type="term" value="C:peroxisome"/>
    <property type="evidence" value="ECO:0007669"/>
    <property type="project" value="TreeGrafter"/>
</dbReference>
<evidence type="ECO:0000256" key="1">
    <source>
        <dbReference type="ARBA" id="ARBA00001946"/>
    </source>
</evidence>
<proteinExistence type="inferred from homology"/>
<dbReference type="InterPro" id="IPR000504">
    <property type="entry name" value="RRM_dom"/>
</dbReference>
<dbReference type="GO" id="GO:0035529">
    <property type="term" value="F:NADH pyrophosphatase activity"/>
    <property type="evidence" value="ECO:0007669"/>
    <property type="project" value="TreeGrafter"/>
</dbReference>
<dbReference type="EMBL" id="LSRX01000017">
    <property type="protein sequence ID" value="OLQ14279.1"/>
    <property type="molecule type" value="Genomic_DNA"/>
</dbReference>
<dbReference type="InterPro" id="IPR033744">
    <property type="entry name" value="RRM_RBM8"/>
</dbReference>
<dbReference type="CDD" id="cd03429">
    <property type="entry name" value="NUDIX_NADH_pyrophosphatase_Nudt13"/>
    <property type="match status" value="1"/>
</dbReference>
<dbReference type="InterPro" id="IPR000086">
    <property type="entry name" value="NUDIX_hydrolase_dom"/>
</dbReference>